<accession>A0A5C5YIJ8</accession>
<gene>
    <name evidence="2" type="ORF">Pla123a_35160</name>
</gene>
<feature type="chain" id="PRO_5022729134" description="PEP-CTERM protein-sorting domain-containing protein" evidence="1">
    <location>
        <begin position="25"/>
        <end position="297"/>
    </location>
</feature>
<protein>
    <recommendedName>
        <fullName evidence="4">PEP-CTERM protein-sorting domain-containing protein</fullName>
    </recommendedName>
</protein>
<organism evidence="2 3">
    <name type="scientific">Posidoniimonas polymericola</name>
    <dbReference type="NCBI Taxonomy" id="2528002"/>
    <lineage>
        <taxon>Bacteria</taxon>
        <taxon>Pseudomonadati</taxon>
        <taxon>Planctomycetota</taxon>
        <taxon>Planctomycetia</taxon>
        <taxon>Pirellulales</taxon>
        <taxon>Lacipirellulaceae</taxon>
        <taxon>Posidoniimonas</taxon>
    </lineage>
</organism>
<dbReference type="RefSeq" id="WP_146589275.1">
    <property type="nucleotide sequence ID" value="NZ_SJPO01000008.1"/>
</dbReference>
<name>A0A5C5YIJ8_9BACT</name>
<dbReference type="AlphaFoldDB" id="A0A5C5YIJ8"/>
<dbReference type="Proteomes" id="UP000318478">
    <property type="component" value="Unassembled WGS sequence"/>
</dbReference>
<dbReference type="EMBL" id="SJPO01000008">
    <property type="protein sequence ID" value="TWT74692.1"/>
    <property type="molecule type" value="Genomic_DNA"/>
</dbReference>
<evidence type="ECO:0000313" key="3">
    <source>
        <dbReference type="Proteomes" id="UP000318478"/>
    </source>
</evidence>
<keyword evidence="1" id="KW-0732">Signal</keyword>
<comment type="caution">
    <text evidence="2">The sequence shown here is derived from an EMBL/GenBank/DDBJ whole genome shotgun (WGS) entry which is preliminary data.</text>
</comment>
<proteinExistence type="predicted"/>
<keyword evidence="3" id="KW-1185">Reference proteome</keyword>
<dbReference type="InterPro" id="IPR013424">
    <property type="entry name" value="Ice-binding_C"/>
</dbReference>
<evidence type="ECO:0000256" key="1">
    <source>
        <dbReference type="SAM" id="SignalP"/>
    </source>
</evidence>
<dbReference type="OrthoDB" id="263083at2"/>
<evidence type="ECO:0000313" key="2">
    <source>
        <dbReference type="EMBL" id="TWT74692.1"/>
    </source>
</evidence>
<sequence precursor="true">MTRTLPVLAATAAAATLFAAAANAALFSDDFNDGAAGTRWSIVSQQEGEVGPDGSVDFAFDYSTLGIANPSGGTDTTGVFVQVNKVDDGPVNEGESYAIYPTGMSFSGNYTLLADMFVYNDGGGGSTEHGMAGLFLDNNAPVAPYEFGASGGPLAWVYSGEGGDGTGDLGIYAEGNATSTGYTGLGDYADQPVLPAGFDASAGPASTNPRGSWVKVGVRVNGDLVSYMLNGVVMDTYDNSGGFYSGGNILLGGMDVFNSANGANGVIIDNVVVTPEPASVALALLGCLTAVGRKRRR</sequence>
<feature type="signal peptide" evidence="1">
    <location>
        <begin position="1"/>
        <end position="24"/>
    </location>
</feature>
<dbReference type="NCBIfam" id="TIGR02595">
    <property type="entry name" value="PEP_CTERM"/>
    <property type="match status" value="1"/>
</dbReference>
<reference evidence="2 3" key="1">
    <citation type="submission" date="2019-02" db="EMBL/GenBank/DDBJ databases">
        <title>Deep-cultivation of Planctomycetes and their phenomic and genomic characterization uncovers novel biology.</title>
        <authorList>
            <person name="Wiegand S."/>
            <person name="Jogler M."/>
            <person name="Boedeker C."/>
            <person name="Pinto D."/>
            <person name="Vollmers J."/>
            <person name="Rivas-Marin E."/>
            <person name="Kohn T."/>
            <person name="Peeters S.H."/>
            <person name="Heuer A."/>
            <person name="Rast P."/>
            <person name="Oberbeckmann S."/>
            <person name="Bunk B."/>
            <person name="Jeske O."/>
            <person name="Meyerdierks A."/>
            <person name="Storesund J.E."/>
            <person name="Kallscheuer N."/>
            <person name="Luecker S."/>
            <person name="Lage O.M."/>
            <person name="Pohl T."/>
            <person name="Merkel B.J."/>
            <person name="Hornburger P."/>
            <person name="Mueller R.-W."/>
            <person name="Bruemmer F."/>
            <person name="Labrenz M."/>
            <person name="Spormann A.M."/>
            <person name="Op Den Camp H."/>
            <person name="Overmann J."/>
            <person name="Amann R."/>
            <person name="Jetten M.S.M."/>
            <person name="Mascher T."/>
            <person name="Medema M.H."/>
            <person name="Devos D.P."/>
            <person name="Kaster A.-K."/>
            <person name="Ovreas L."/>
            <person name="Rohde M."/>
            <person name="Galperin M.Y."/>
            <person name="Jogler C."/>
        </authorList>
    </citation>
    <scope>NUCLEOTIDE SEQUENCE [LARGE SCALE GENOMIC DNA]</scope>
    <source>
        <strain evidence="2 3">Pla123a</strain>
    </source>
</reference>
<evidence type="ECO:0008006" key="4">
    <source>
        <dbReference type="Google" id="ProtNLM"/>
    </source>
</evidence>